<accession>A0A381Q1P9</accession>
<evidence type="ECO:0000256" key="9">
    <source>
        <dbReference type="ARBA" id="ARBA00022960"/>
    </source>
</evidence>
<keyword evidence="13" id="KW-0812">Transmembrane</keyword>
<evidence type="ECO:0000313" key="15">
    <source>
        <dbReference type="EMBL" id="SUZ72814.1"/>
    </source>
</evidence>
<dbReference type="Pfam" id="PF07943">
    <property type="entry name" value="PBP5_C"/>
    <property type="match status" value="1"/>
</dbReference>
<dbReference type="EC" id="3.4.16.4" evidence="4"/>
<feature type="transmembrane region" description="Helical" evidence="13">
    <location>
        <begin position="21"/>
        <end position="41"/>
    </location>
</feature>
<dbReference type="InterPro" id="IPR037167">
    <property type="entry name" value="Peptidase_S11_C_sf"/>
</dbReference>
<keyword evidence="6" id="KW-0645">Protease</keyword>
<dbReference type="UniPathway" id="UPA00219"/>
<evidence type="ECO:0000256" key="13">
    <source>
        <dbReference type="SAM" id="Phobius"/>
    </source>
</evidence>
<evidence type="ECO:0000256" key="6">
    <source>
        <dbReference type="ARBA" id="ARBA00022670"/>
    </source>
</evidence>
<feature type="domain" description="Peptidase S11 D-Ala-D-Ala carboxypeptidase A C-terminal" evidence="14">
    <location>
        <begin position="290"/>
        <end position="380"/>
    </location>
</feature>
<dbReference type="Gene3D" id="2.60.410.10">
    <property type="entry name" value="D-Ala-D-Ala carboxypeptidase, C-terminal domain"/>
    <property type="match status" value="1"/>
</dbReference>
<gene>
    <name evidence="15" type="ORF">METZ01_LOCUS25668</name>
</gene>
<name>A0A381Q1P9_9ZZZZ</name>
<dbReference type="InterPro" id="IPR012907">
    <property type="entry name" value="Peptidase_S11_C"/>
</dbReference>
<comment type="function">
    <text evidence="1">Removes C-terminal D-alanyl residues from sugar-peptide cell wall precursors.</text>
</comment>
<proteinExistence type="inferred from homology"/>
<keyword evidence="8" id="KW-0378">Hydrolase</keyword>
<protein>
    <recommendedName>
        <fullName evidence="4">serine-type D-Ala-D-Ala carboxypeptidase</fullName>
        <ecNumber evidence="4">3.4.16.4</ecNumber>
    </recommendedName>
</protein>
<evidence type="ECO:0000256" key="3">
    <source>
        <dbReference type="ARBA" id="ARBA00007164"/>
    </source>
</evidence>
<comment type="catalytic activity">
    <reaction evidence="12">
        <text>Preferential cleavage: (Ac)2-L-Lys-D-Ala-|-D-Ala. Also transpeptidation of peptidyl-alanyl moieties that are N-acyl substituents of D-alanine.</text>
        <dbReference type="EC" id="3.4.16.4"/>
    </reaction>
</comment>
<evidence type="ECO:0000259" key="14">
    <source>
        <dbReference type="SMART" id="SM00936"/>
    </source>
</evidence>
<evidence type="ECO:0000256" key="4">
    <source>
        <dbReference type="ARBA" id="ARBA00012448"/>
    </source>
</evidence>
<keyword evidence="10" id="KW-0573">Peptidoglycan synthesis</keyword>
<dbReference type="SUPFAM" id="SSF56601">
    <property type="entry name" value="beta-lactamase/transpeptidase-like"/>
    <property type="match status" value="1"/>
</dbReference>
<keyword evidence="9" id="KW-0133">Cell shape</keyword>
<keyword evidence="13" id="KW-0472">Membrane</keyword>
<dbReference type="SMART" id="SM00936">
    <property type="entry name" value="PBP5_C"/>
    <property type="match status" value="1"/>
</dbReference>
<keyword evidence="7" id="KW-0732">Signal</keyword>
<sequence>MLLKNVKSLLPLQRIVEFFTLLWVLVILIFVNEVAVAQVIIPRPPEIAATSYILIDAKTGQIVVEDNADEPLPPASLTKIMTAYIAIEEIANGTLNLDDQVHISENAWRMEGSKMFVGVNTQVSVEDLLRGIIIQSGNDASVAIAEHVAGSEEAFADMMNQYAEVLGLTDSFFMNASGLDTELYYNTMSARDLSTLARSAINKHQEFYPIYAEREFTYNDIRQTNRNSLLFRDRNVDGMKTGWTDAAGFCLVASAERDGMRLISVVMGASSEQARAIETQKLLTYGFRYYETHKLYDPNQILTNVPVWSGSQNAVDLGIQEEVYVTIPRGQAEAMTASLDIDEVIRAPLENGQIMGVVNVVLDNDIIYSGDVIAMQEVGLGGLLKRFVDWLTLFFSNLFGG</sequence>
<evidence type="ECO:0000256" key="12">
    <source>
        <dbReference type="ARBA" id="ARBA00034000"/>
    </source>
</evidence>
<dbReference type="GO" id="GO:0006508">
    <property type="term" value="P:proteolysis"/>
    <property type="evidence" value="ECO:0007669"/>
    <property type="project" value="UniProtKB-KW"/>
</dbReference>
<dbReference type="SUPFAM" id="SSF69189">
    <property type="entry name" value="Penicillin-binding protein associated domain"/>
    <property type="match status" value="1"/>
</dbReference>
<dbReference type="AlphaFoldDB" id="A0A381Q1P9"/>
<evidence type="ECO:0000256" key="5">
    <source>
        <dbReference type="ARBA" id="ARBA00022645"/>
    </source>
</evidence>
<dbReference type="InterPro" id="IPR015956">
    <property type="entry name" value="Peniciliin-bd_prot_C_sf"/>
</dbReference>
<dbReference type="Pfam" id="PF00768">
    <property type="entry name" value="Peptidase_S11"/>
    <property type="match status" value="1"/>
</dbReference>
<dbReference type="InterPro" id="IPR001967">
    <property type="entry name" value="Peptidase_S11_N"/>
</dbReference>
<dbReference type="InterPro" id="IPR018044">
    <property type="entry name" value="Peptidase_S11"/>
</dbReference>
<keyword evidence="11" id="KW-0961">Cell wall biogenesis/degradation</keyword>
<dbReference type="PANTHER" id="PTHR21581">
    <property type="entry name" value="D-ALANYL-D-ALANINE CARBOXYPEPTIDASE"/>
    <property type="match status" value="1"/>
</dbReference>
<dbReference type="GO" id="GO:0071555">
    <property type="term" value="P:cell wall organization"/>
    <property type="evidence" value="ECO:0007669"/>
    <property type="project" value="UniProtKB-KW"/>
</dbReference>
<keyword evidence="13" id="KW-1133">Transmembrane helix</keyword>
<evidence type="ECO:0000256" key="10">
    <source>
        <dbReference type="ARBA" id="ARBA00022984"/>
    </source>
</evidence>
<comment type="pathway">
    <text evidence="2">Cell wall biogenesis; peptidoglycan biosynthesis.</text>
</comment>
<dbReference type="PRINTS" id="PR00725">
    <property type="entry name" value="DADACBPTASE1"/>
</dbReference>
<organism evidence="15">
    <name type="scientific">marine metagenome</name>
    <dbReference type="NCBI Taxonomy" id="408172"/>
    <lineage>
        <taxon>unclassified sequences</taxon>
        <taxon>metagenomes</taxon>
        <taxon>ecological metagenomes</taxon>
    </lineage>
</organism>
<keyword evidence="5" id="KW-0121">Carboxypeptidase</keyword>
<dbReference type="GO" id="GO:0009002">
    <property type="term" value="F:serine-type D-Ala-D-Ala carboxypeptidase activity"/>
    <property type="evidence" value="ECO:0007669"/>
    <property type="project" value="UniProtKB-EC"/>
</dbReference>
<evidence type="ECO:0000256" key="8">
    <source>
        <dbReference type="ARBA" id="ARBA00022801"/>
    </source>
</evidence>
<dbReference type="Gene3D" id="3.40.710.10">
    <property type="entry name" value="DD-peptidase/beta-lactamase superfamily"/>
    <property type="match status" value="1"/>
</dbReference>
<dbReference type="GO" id="GO:0008360">
    <property type="term" value="P:regulation of cell shape"/>
    <property type="evidence" value="ECO:0007669"/>
    <property type="project" value="UniProtKB-KW"/>
</dbReference>
<dbReference type="InterPro" id="IPR012338">
    <property type="entry name" value="Beta-lactam/transpept-like"/>
</dbReference>
<evidence type="ECO:0000256" key="11">
    <source>
        <dbReference type="ARBA" id="ARBA00023316"/>
    </source>
</evidence>
<evidence type="ECO:0000256" key="7">
    <source>
        <dbReference type="ARBA" id="ARBA00022729"/>
    </source>
</evidence>
<evidence type="ECO:0000256" key="1">
    <source>
        <dbReference type="ARBA" id="ARBA00003217"/>
    </source>
</evidence>
<comment type="similarity">
    <text evidence="3">Belongs to the peptidase S11 family.</text>
</comment>
<dbReference type="GO" id="GO:0009252">
    <property type="term" value="P:peptidoglycan biosynthetic process"/>
    <property type="evidence" value="ECO:0007669"/>
    <property type="project" value="UniProtKB-UniPathway"/>
</dbReference>
<dbReference type="EMBL" id="UINC01001159">
    <property type="protein sequence ID" value="SUZ72814.1"/>
    <property type="molecule type" value="Genomic_DNA"/>
</dbReference>
<reference evidence="15" key="1">
    <citation type="submission" date="2018-05" db="EMBL/GenBank/DDBJ databases">
        <authorList>
            <person name="Lanie J.A."/>
            <person name="Ng W.-L."/>
            <person name="Kazmierczak K.M."/>
            <person name="Andrzejewski T.M."/>
            <person name="Davidsen T.M."/>
            <person name="Wayne K.J."/>
            <person name="Tettelin H."/>
            <person name="Glass J.I."/>
            <person name="Rusch D."/>
            <person name="Podicherti R."/>
            <person name="Tsui H.-C.T."/>
            <person name="Winkler M.E."/>
        </authorList>
    </citation>
    <scope>NUCLEOTIDE SEQUENCE</scope>
</reference>
<evidence type="ECO:0000256" key="2">
    <source>
        <dbReference type="ARBA" id="ARBA00004752"/>
    </source>
</evidence>
<dbReference type="PANTHER" id="PTHR21581:SF6">
    <property type="entry name" value="TRAFFICKING PROTEIN PARTICLE COMPLEX SUBUNIT 12"/>
    <property type="match status" value="1"/>
</dbReference>